<dbReference type="InterPro" id="IPR038765">
    <property type="entry name" value="Papain-like_cys_pep_sf"/>
</dbReference>
<accession>A0AAD3S6H2</accession>
<feature type="domain" description="UBP-type" evidence="13">
    <location>
        <begin position="116"/>
        <end position="213"/>
    </location>
</feature>
<evidence type="ECO:0000313" key="15">
    <source>
        <dbReference type="Proteomes" id="UP001279734"/>
    </source>
</evidence>
<evidence type="ECO:0000256" key="1">
    <source>
        <dbReference type="ARBA" id="ARBA00004123"/>
    </source>
</evidence>
<evidence type="ECO:0000256" key="2">
    <source>
        <dbReference type="ARBA" id="ARBA00009085"/>
    </source>
</evidence>
<name>A0AAD3S6H2_NEPGR</name>
<dbReference type="SUPFAM" id="SSF57850">
    <property type="entry name" value="RING/U-box"/>
    <property type="match status" value="1"/>
</dbReference>
<dbReference type="GO" id="GO:0005681">
    <property type="term" value="C:spliceosomal complex"/>
    <property type="evidence" value="ECO:0007669"/>
    <property type="project" value="UniProtKB-KW"/>
</dbReference>
<feature type="compositionally biased region" description="Acidic residues" evidence="11">
    <location>
        <begin position="85"/>
        <end position="97"/>
    </location>
</feature>
<evidence type="ECO:0000313" key="14">
    <source>
        <dbReference type="EMBL" id="GMH05254.1"/>
    </source>
</evidence>
<dbReference type="Pfam" id="PF00443">
    <property type="entry name" value="UCH"/>
    <property type="match status" value="1"/>
</dbReference>
<keyword evidence="6 10" id="KW-0863">Zinc-finger</keyword>
<evidence type="ECO:0000259" key="12">
    <source>
        <dbReference type="PROSITE" id="PS50235"/>
    </source>
</evidence>
<proteinExistence type="inferred from homology"/>
<keyword evidence="15" id="KW-1185">Reference proteome</keyword>
<dbReference type="Proteomes" id="UP001279734">
    <property type="component" value="Unassembled WGS sequence"/>
</dbReference>
<evidence type="ECO:0000256" key="4">
    <source>
        <dbReference type="ARBA" id="ARBA00022723"/>
    </source>
</evidence>
<dbReference type="Gene3D" id="3.30.40.10">
    <property type="entry name" value="Zinc/RING finger domain, C3HC4 (zinc finger)"/>
    <property type="match status" value="1"/>
</dbReference>
<dbReference type="AlphaFoldDB" id="A0AAD3S6H2"/>
<feature type="domain" description="USP" evidence="12">
    <location>
        <begin position="238"/>
        <end position="571"/>
    </location>
</feature>
<sequence length="574" mass="66688">MGAESMKIEKEAEMDGDTRDPKRLKLEEEESSPKIHAFENPLLPLASYDDDDDDEEEEERRGEAIARHGERNNGRKMERNGHGDEIDDGEEDDDEEDSRGLGFSQGKRNRQVEVRRDCPYLDTVNRQVLDFDFEKFCSVSLSNLNVYACLVCGKYYQGRGLKSHAYTHSLEAGHHVYINLRTEKVYCLPDGYEINDPSLDDIRHVLNPRFTREQVEQVDKNKQWSRALDGSDYLPGMVGLNNIKETDFVNVTIQSLMRVTPLRNFFLIPENYQHSKSPLVHRFGELTRKIWHARNFKGQVSPHEFLQAVMKASKKRFRIGVQSDPVEFMSWLLNTLHADLRSSKHNSSIIYQSFQGELEVVKEIHKKGVSEKRENGDDLNMGTAVDGGAENDSIIREASRMPFLMLGLDLPPPPLFKDVMEKNIIPQVPLFNILKKFDGETVTEVVRPHIARMRYRVTRLPPYLILHMRRFTKNNFFVEKNPTLVNFPVKNLELKDYIPLPRPREEEKLRSKYDLIANIVHDGKPGEGSYRVFVQRKSEELWYEMQDLHVSETLPQMVALSEAYMQIYEQQQQQ</sequence>
<dbReference type="PROSITE" id="PS50235">
    <property type="entry name" value="USP_3"/>
    <property type="match status" value="1"/>
</dbReference>
<evidence type="ECO:0000256" key="3">
    <source>
        <dbReference type="ARBA" id="ARBA00022664"/>
    </source>
</evidence>
<dbReference type="Gene3D" id="3.90.70.10">
    <property type="entry name" value="Cysteine proteinases"/>
    <property type="match status" value="1"/>
</dbReference>
<keyword evidence="8" id="KW-0508">mRNA splicing</keyword>
<feature type="compositionally biased region" description="Basic and acidic residues" evidence="11">
    <location>
        <begin position="1"/>
        <end position="37"/>
    </location>
</feature>
<comment type="similarity">
    <text evidence="2">Belongs to the peptidase C19 family.</text>
</comment>
<dbReference type="InterPro" id="IPR033809">
    <property type="entry name" value="USP39"/>
</dbReference>
<dbReference type="GO" id="GO:0000245">
    <property type="term" value="P:spliceosomal complex assembly"/>
    <property type="evidence" value="ECO:0007669"/>
    <property type="project" value="InterPro"/>
</dbReference>
<feature type="compositionally biased region" description="Basic and acidic residues" evidence="11">
    <location>
        <begin position="59"/>
        <end position="84"/>
    </location>
</feature>
<dbReference type="CDD" id="cd02669">
    <property type="entry name" value="Peptidase_C19M"/>
    <property type="match status" value="1"/>
</dbReference>
<evidence type="ECO:0000256" key="7">
    <source>
        <dbReference type="ARBA" id="ARBA00022833"/>
    </source>
</evidence>
<dbReference type="EMBL" id="BSYO01000005">
    <property type="protein sequence ID" value="GMH05254.1"/>
    <property type="molecule type" value="Genomic_DNA"/>
</dbReference>
<feature type="compositionally biased region" description="Acidic residues" evidence="11">
    <location>
        <begin position="48"/>
        <end position="58"/>
    </location>
</feature>
<dbReference type="FunFam" id="3.30.40.10:FF:000068">
    <property type="entry name" value="U4/U6.U5 tri-snRNP-associated protein 2"/>
    <property type="match status" value="1"/>
</dbReference>
<organism evidence="14 15">
    <name type="scientific">Nepenthes gracilis</name>
    <name type="common">Slender pitcher plant</name>
    <dbReference type="NCBI Taxonomy" id="150966"/>
    <lineage>
        <taxon>Eukaryota</taxon>
        <taxon>Viridiplantae</taxon>
        <taxon>Streptophyta</taxon>
        <taxon>Embryophyta</taxon>
        <taxon>Tracheophyta</taxon>
        <taxon>Spermatophyta</taxon>
        <taxon>Magnoliopsida</taxon>
        <taxon>eudicotyledons</taxon>
        <taxon>Gunneridae</taxon>
        <taxon>Pentapetalae</taxon>
        <taxon>Caryophyllales</taxon>
        <taxon>Nepenthaceae</taxon>
        <taxon>Nepenthes</taxon>
    </lineage>
</organism>
<dbReference type="SUPFAM" id="SSF54001">
    <property type="entry name" value="Cysteine proteinases"/>
    <property type="match status" value="1"/>
</dbReference>
<dbReference type="PROSITE" id="PS50271">
    <property type="entry name" value="ZF_UBP"/>
    <property type="match status" value="1"/>
</dbReference>
<comment type="caution">
    <text evidence="14">The sequence shown here is derived from an EMBL/GenBank/DDBJ whole genome shotgun (WGS) entry which is preliminary data.</text>
</comment>
<dbReference type="InterPro" id="IPR001607">
    <property type="entry name" value="Znf_UBP"/>
</dbReference>
<keyword evidence="5" id="KW-0747">Spliceosome</keyword>
<dbReference type="PANTHER" id="PTHR21646">
    <property type="entry name" value="UBIQUITIN CARBOXYL-TERMINAL HYDROLASE"/>
    <property type="match status" value="1"/>
</dbReference>
<keyword evidence="9" id="KW-0539">Nucleus</keyword>
<feature type="region of interest" description="Disordered" evidence="11">
    <location>
        <begin position="1"/>
        <end position="106"/>
    </location>
</feature>
<keyword evidence="3" id="KW-0507">mRNA processing</keyword>
<reference evidence="14" key="1">
    <citation type="submission" date="2023-05" db="EMBL/GenBank/DDBJ databases">
        <title>Nepenthes gracilis genome sequencing.</title>
        <authorList>
            <person name="Fukushima K."/>
        </authorList>
    </citation>
    <scope>NUCLEOTIDE SEQUENCE</scope>
    <source>
        <strain evidence="14">SING2019-196</strain>
    </source>
</reference>
<dbReference type="GO" id="GO:0004843">
    <property type="term" value="F:cysteine-type deubiquitinase activity"/>
    <property type="evidence" value="ECO:0007669"/>
    <property type="project" value="InterPro"/>
</dbReference>
<dbReference type="PANTHER" id="PTHR21646:SF16">
    <property type="entry name" value="U4_U6.U5 TRI-SNRNP-ASSOCIATED PROTEIN 2"/>
    <property type="match status" value="1"/>
</dbReference>
<dbReference type="InterPro" id="IPR028889">
    <property type="entry name" value="USP"/>
</dbReference>
<comment type="subcellular location">
    <subcellularLocation>
        <location evidence="1">Nucleus</location>
    </subcellularLocation>
</comment>
<gene>
    <name evidence="14" type="ORF">Nepgr_007094</name>
</gene>
<dbReference type="Pfam" id="PF02148">
    <property type="entry name" value="zf-UBP"/>
    <property type="match status" value="1"/>
</dbReference>
<dbReference type="GO" id="GO:0016579">
    <property type="term" value="P:protein deubiquitination"/>
    <property type="evidence" value="ECO:0007669"/>
    <property type="project" value="InterPro"/>
</dbReference>
<evidence type="ECO:0000256" key="11">
    <source>
        <dbReference type="SAM" id="MobiDB-lite"/>
    </source>
</evidence>
<dbReference type="InterPro" id="IPR001394">
    <property type="entry name" value="Peptidase_C19_UCH"/>
</dbReference>
<dbReference type="GO" id="GO:0008270">
    <property type="term" value="F:zinc ion binding"/>
    <property type="evidence" value="ECO:0007669"/>
    <property type="project" value="UniProtKB-KW"/>
</dbReference>
<keyword evidence="7" id="KW-0862">Zinc</keyword>
<evidence type="ECO:0000256" key="5">
    <source>
        <dbReference type="ARBA" id="ARBA00022728"/>
    </source>
</evidence>
<evidence type="ECO:0000259" key="13">
    <source>
        <dbReference type="PROSITE" id="PS50271"/>
    </source>
</evidence>
<keyword evidence="4" id="KW-0479">Metal-binding</keyword>
<protein>
    <recommendedName>
        <fullName evidence="16">U4/U6.U5 tri-snRNP-associated protein 2</fullName>
    </recommendedName>
</protein>
<evidence type="ECO:0000256" key="10">
    <source>
        <dbReference type="PROSITE-ProRule" id="PRU00502"/>
    </source>
</evidence>
<dbReference type="InterPro" id="IPR013083">
    <property type="entry name" value="Znf_RING/FYVE/PHD"/>
</dbReference>
<evidence type="ECO:0008006" key="16">
    <source>
        <dbReference type="Google" id="ProtNLM"/>
    </source>
</evidence>
<dbReference type="InterPro" id="IPR050185">
    <property type="entry name" value="Ub_carboxyl-term_hydrolase"/>
</dbReference>
<dbReference type="SMART" id="SM00290">
    <property type="entry name" value="ZnF_UBP"/>
    <property type="match status" value="1"/>
</dbReference>
<evidence type="ECO:0000256" key="6">
    <source>
        <dbReference type="ARBA" id="ARBA00022771"/>
    </source>
</evidence>
<evidence type="ECO:0000256" key="8">
    <source>
        <dbReference type="ARBA" id="ARBA00023187"/>
    </source>
</evidence>
<evidence type="ECO:0000256" key="9">
    <source>
        <dbReference type="ARBA" id="ARBA00023242"/>
    </source>
</evidence>